<gene>
    <name evidence="2" type="ORF">HXN33_00510</name>
</gene>
<reference evidence="2" key="1">
    <citation type="submission" date="2020-04" db="EMBL/GenBank/DDBJ databases">
        <title>Deep metagenomics examines the oral microbiome during advanced dental caries in children, revealing novel taxa and co-occurrences with host molecules.</title>
        <authorList>
            <person name="Baker J.L."/>
            <person name="Morton J.T."/>
            <person name="Dinis M."/>
            <person name="Alvarez R."/>
            <person name="Tran N.C."/>
            <person name="Knight R."/>
            <person name="Edlund A."/>
        </authorList>
    </citation>
    <scope>NUCLEOTIDE SEQUENCE</scope>
    <source>
        <strain evidence="2">JCVI_25_bin.9</strain>
    </source>
</reference>
<accession>A0A930N4F5</accession>
<dbReference type="Gene3D" id="3.90.550.10">
    <property type="entry name" value="Spore Coat Polysaccharide Biosynthesis Protein SpsA, Chain A"/>
    <property type="match status" value="1"/>
</dbReference>
<dbReference type="InterPro" id="IPR029044">
    <property type="entry name" value="Nucleotide-diphossugar_trans"/>
</dbReference>
<evidence type="ECO:0000313" key="2">
    <source>
        <dbReference type="EMBL" id="MBF1414033.1"/>
    </source>
</evidence>
<evidence type="ECO:0000259" key="1">
    <source>
        <dbReference type="Pfam" id="PF00535"/>
    </source>
</evidence>
<dbReference type="CDD" id="cd00761">
    <property type="entry name" value="Glyco_tranf_GTA_type"/>
    <property type="match status" value="1"/>
</dbReference>
<name>A0A930N4F5_9BACT</name>
<dbReference type="GO" id="GO:0016758">
    <property type="term" value="F:hexosyltransferase activity"/>
    <property type="evidence" value="ECO:0007669"/>
    <property type="project" value="UniProtKB-ARBA"/>
</dbReference>
<dbReference type="EMBL" id="JABZSQ010000004">
    <property type="protein sequence ID" value="MBF1414033.1"/>
    <property type="molecule type" value="Genomic_DNA"/>
</dbReference>
<organism evidence="2 3">
    <name type="scientific">Prevotella histicola</name>
    <dbReference type="NCBI Taxonomy" id="470565"/>
    <lineage>
        <taxon>Bacteria</taxon>
        <taxon>Pseudomonadati</taxon>
        <taxon>Bacteroidota</taxon>
        <taxon>Bacteroidia</taxon>
        <taxon>Bacteroidales</taxon>
        <taxon>Prevotellaceae</taxon>
        <taxon>Prevotella</taxon>
    </lineage>
</organism>
<protein>
    <submittedName>
        <fullName evidence="2">Glycosyltransferase family 2 protein</fullName>
    </submittedName>
</protein>
<evidence type="ECO:0000313" key="3">
    <source>
        <dbReference type="Proteomes" id="UP000757461"/>
    </source>
</evidence>
<feature type="domain" description="Glycosyltransferase 2-like" evidence="1">
    <location>
        <begin position="18"/>
        <end position="140"/>
    </location>
</feature>
<dbReference type="InterPro" id="IPR001173">
    <property type="entry name" value="Glyco_trans_2-like"/>
</dbReference>
<dbReference type="PANTHER" id="PTHR22916">
    <property type="entry name" value="GLYCOSYLTRANSFERASE"/>
    <property type="match status" value="1"/>
</dbReference>
<sequence length="327" mass="37968">MSTQPIYTQDDEKKPLVSFIITYYNESVDMLKECVNSILSLSLNAAERQIIVVDDGSDVSPIDLLIELSSDIIYVRQPNLGLSRARNRGIGIAEGSFIQFVDADDYLLTNTYEQCLDIIRYRETDMVLFQATSSTTSTPHSEADGPMSGTDYMAHHNLRGSACGYVFRKAILHDLRFREGTLHEDEEFTPQLMLRAENVYSTEGKAYHYRVRKDSITHKTDKRWRMRRLMDAEQVIYRLKNKADHLPVSERIAMERRIAQLTMDYIYNVIRMTHDATHLDRVLQRLTKHDLFPLPDKHYTKKYQCFRMLVNTAMGRKILMLALRVKG</sequence>
<proteinExistence type="predicted"/>
<dbReference type="AlphaFoldDB" id="A0A930N4F5"/>
<comment type="caution">
    <text evidence="2">The sequence shown here is derived from an EMBL/GenBank/DDBJ whole genome shotgun (WGS) entry which is preliminary data.</text>
</comment>
<dbReference type="SUPFAM" id="SSF53448">
    <property type="entry name" value="Nucleotide-diphospho-sugar transferases"/>
    <property type="match status" value="1"/>
</dbReference>
<dbReference type="Proteomes" id="UP000757461">
    <property type="component" value="Unassembled WGS sequence"/>
</dbReference>
<dbReference type="Pfam" id="PF00535">
    <property type="entry name" value="Glycos_transf_2"/>
    <property type="match status" value="1"/>
</dbReference>
<dbReference type="PANTHER" id="PTHR22916:SF3">
    <property type="entry name" value="UDP-GLCNAC:BETAGAL BETA-1,3-N-ACETYLGLUCOSAMINYLTRANSFERASE-LIKE PROTEIN 1"/>
    <property type="match status" value="1"/>
</dbReference>